<dbReference type="EMBL" id="VCDP01000035">
    <property type="protein sequence ID" value="MDX7999607.1"/>
    <property type="molecule type" value="Genomic_DNA"/>
</dbReference>
<protein>
    <submittedName>
        <fullName evidence="1">Uncharacterized protein</fullName>
    </submittedName>
</protein>
<evidence type="ECO:0000313" key="2">
    <source>
        <dbReference type="Proteomes" id="UP001271640"/>
    </source>
</evidence>
<comment type="caution">
    <text evidence="1">The sequence shown here is derived from an EMBL/GenBank/DDBJ whole genome shotgun (WGS) entry which is preliminary data.</text>
</comment>
<name>A0ABU4SLS8_9GAMM</name>
<dbReference type="RefSeq" id="WP_319926328.1">
    <property type="nucleotide sequence ID" value="NZ_VCDO01000029.1"/>
</dbReference>
<accession>A0ABU4SLS8</accession>
<gene>
    <name evidence="1" type="ORF">FE394_10415</name>
</gene>
<proteinExistence type="predicted"/>
<dbReference type="Proteomes" id="UP001271640">
    <property type="component" value="Unassembled WGS sequence"/>
</dbReference>
<organism evidence="1 2">
    <name type="scientific">Xenorhabdus littoralis</name>
    <dbReference type="NCBI Taxonomy" id="2582835"/>
    <lineage>
        <taxon>Bacteria</taxon>
        <taxon>Pseudomonadati</taxon>
        <taxon>Pseudomonadota</taxon>
        <taxon>Gammaproteobacteria</taxon>
        <taxon>Enterobacterales</taxon>
        <taxon>Morganellaceae</taxon>
        <taxon>Xenorhabdus</taxon>
    </lineage>
</organism>
<evidence type="ECO:0000313" key="1">
    <source>
        <dbReference type="EMBL" id="MDX7999607.1"/>
    </source>
</evidence>
<reference evidence="2" key="1">
    <citation type="journal article" date="2024" name="Toxins">
        <title>Genome Sequence Analysis of Native Xenorhabdus Strains Isolated from Entomopathogenic Nematodes in Argentina.</title>
        <authorList>
            <person name="Palma L."/>
            <person name="Frizzo L."/>
            <person name="Kaiser S."/>
            <person name="Berry C."/>
            <person name="Caballero P."/>
            <person name="Bode H.B."/>
            <person name="Del Valle E.E."/>
        </authorList>
    </citation>
    <scope>NUCLEOTIDE SEQUENCE [LARGE SCALE GENOMIC DNA]</scope>
    <source>
        <strain evidence="2">Reich</strain>
    </source>
</reference>
<keyword evidence="2" id="KW-1185">Reference proteome</keyword>
<sequence length="177" mass="20688">MYVKYIGEDDPQHNLVKNKIYKLTEQSDGKYQINGVFVHSDTVIAAYPHPHATLIEEYAKLSIEHDEPWRWFQYRKSASEDWQNCTKHLNFTYTLEFRLKPNPKIIRIGEWDVPAPERKPPLKGTKYYVPDLLAKDRIDPLVWDNSNIDLRLLDRGLVHLNSDAANIHAYALLSLTT</sequence>